<sequence length="291" mass="33890">MVSVDNYIDINRHLWDSRVDYHFNSKFYNVTGFLEQGQSSLNDIDLKLLGDIRSKRILHLQCHFGMDTLSLVRDCGAGHVTGVDFSSKAIEKANELAQRLNLIEQVEFICCNIYDLKDHLNEQFDIVYTSYGTIGWLPLLNEWADLIQYYLKPDGKFIMIEFHPVVWMFDTKFEQIQFSYFNHEPIIEQIDGTYADRQAPLSNGSVGWNHSLSEVFMALVTRNLQINIFNEYDYSPYSCLENTIEINEKCFRIKNLDKKIPMVYAIKAIKQRVLEDNLLPPIAVPEEPLIK</sequence>
<dbReference type="Proteomes" id="UP000677228">
    <property type="component" value="Unassembled WGS sequence"/>
</dbReference>
<accession>A0A8S2FC94</accession>
<comment type="caution">
    <text evidence="2">The sequence shown here is derived from an EMBL/GenBank/DDBJ whole genome shotgun (WGS) entry which is preliminary data.</text>
</comment>
<evidence type="ECO:0000259" key="1">
    <source>
        <dbReference type="Pfam" id="PF13847"/>
    </source>
</evidence>
<dbReference type="EMBL" id="CAJOBA010049138">
    <property type="protein sequence ID" value="CAF4220534.1"/>
    <property type="molecule type" value="Genomic_DNA"/>
</dbReference>
<proteinExistence type="predicted"/>
<dbReference type="InterPro" id="IPR029063">
    <property type="entry name" value="SAM-dependent_MTases_sf"/>
</dbReference>
<dbReference type="CDD" id="cd02440">
    <property type="entry name" value="AdoMet_MTases"/>
    <property type="match status" value="1"/>
</dbReference>
<dbReference type="EMBL" id="CAJNOK010027384">
    <property type="protein sequence ID" value="CAF1419262.1"/>
    <property type="molecule type" value="Genomic_DNA"/>
</dbReference>
<dbReference type="SUPFAM" id="SSF53335">
    <property type="entry name" value="S-adenosyl-L-methionine-dependent methyltransferases"/>
    <property type="match status" value="1"/>
</dbReference>
<protein>
    <recommendedName>
        <fullName evidence="1">Methyltransferase domain-containing protein</fullName>
    </recommendedName>
</protein>
<reference evidence="2" key="1">
    <citation type="submission" date="2021-02" db="EMBL/GenBank/DDBJ databases">
        <authorList>
            <person name="Nowell W R."/>
        </authorList>
    </citation>
    <scope>NUCLEOTIDE SEQUENCE</scope>
</reference>
<organism evidence="2 4">
    <name type="scientific">Didymodactylos carnosus</name>
    <dbReference type="NCBI Taxonomy" id="1234261"/>
    <lineage>
        <taxon>Eukaryota</taxon>
        <taxon>Metazoa</taxon>
        <taxon>Spiralia</taxon>
        <taxon>Gnathifera</taxon>
        <taxon>Rotifera</taxon>
        <taxon>Eurotatoria</taxon>
        <taxon>Bdelloidea</taxon>
        <taxon>Philodinida</taxon>
        <taxon>Philodinidae</taxon>
        <taxon>Didymodactylos</taxon>
    </lineage>
</organism>
<dbReference type="Gene3D" id="3.40.50.150">
    <property type="entry name" value="Vaccinia Virus protein VP39"/>
    <property type="match status" value="1"/>
</dbReference>
<evidence type="ECO:0000313" key="4">
    <source>
        <dbReference type="Proteomes" id="UP000677228"/>
    </source>
</evidence>
<evidence type="ECO:0000313" key="3">
    <source>
        <dbReference type="EMBL" id="CAF4220534.1"/>
    </source>
</evidence>
<name>A0A8S2FC94_9BILA</name>
<evidence type="ECO:0000313" key="2">
    <source>
        <dbReference type="EMBL" id="CAF1419262.1"/>
    </source>
</evidence>
<dbReference type="AlphaFoldDB" id="A0A8S2FC94"/>
<dbReference type="InterPro" id="IPR025714">
    <property type="entry name" value="Methyltranfer_dom"/>
</dbReference>
<dbReference type="InterPro" id="IPR053173">
    <property type="entry name" value="SAM-binding_MTase"/>
</dbReference>
<gene>
    <name evidence="2" type="ORF">OVA965_LOCUS33637</name>
    <name evidence="3" type="ORF">TMI583_LOCUS34530</name>
</gene>
<dbReference type="Proteomes" id="UP000682733">
    <property type="component" value="Unassembled WGS sequence"/>
</dbReference>
<dbReference type="PANTHER" id="PTHR45128:SF1">
    <property type="entry name" value="S-ADENOSYLMETHIONINE-DEPENDENT METHYLTRANSFERASE RV2258C"/>
    <property type="match status" value="1"/>
</dbReference>
<dbReference type="PANTHER" id="PTHR45128">
    <property type="entry name" value="METHYLTRANSFERASE TYPE 11"/>
    <property type="match status" value="1"/>
</dbReference>
<feature type="domain" description="Methyltransferase" evidence="1">
    <location>
        <begin position="56"/>
        <end position="163"/>
    </location>
</feature>
<dbReference type="Pfam" id="PF13847">
    <property type="entry name" value="Methyltransf_31"/>
    <property type="match status" value="1"/>
</dbReference>